<gene>
    <name evidence="1" type="ORF">QE364_003763</name>
</gene>
<protein>
    <submittedName>
        <fullName evidence="1">Uncharacterized protein</fullName>
    </submittedName>
</protein>
<sequence length="185" mass="19134">MPDVPSTALPPHVALRIAVTTGRRTTRSDLVVVGSRGSVHTPLGSPDATISEFPVSRLWPTVRALLPADSVARTAPAVTPTADRVPVDAEEAAVLPALVRHAVTVTVTARPTGTDARSNGPRTRDTLALRTWLLTARDLYSVTAAADGSTTVLRERAGAIAATLQWDVAGALDHLVGTLAATGAA</sequence>
<dbReference type="Proteomes" id="UP001261666">
    <property type="component" value="Unassembled WGS sequence"/>
</dbReference>
<dbReference type="EMBL" id="JAVIZJ010000016">
    <property type="protein sequence ID" value="MDR6212032.1"/>
    <property type="molecule type" value="Genomic_DNA"/>
</dbReference>
<evidence type="ECO:0000313" key="2">
    <source>
        <dbReference type="Proteomes" id="UP001261666"/>
    </source>
</evidence>
<reference evidence="1" key="1">
    <citation type="submission" date="2023-08" db="EMBL/GenBank/DDBJ databases">
        <title>Functional and genomic diversity of the sorghum phyllosphere microbiome.</title>
        <authorList>
            <person name="Shade A."/>
        </authorList>
    </citation>
    <scope>NUCLEOTIDE SEQUENCE</scope>
    <source>
        <strain evidence="1">SORGH_AS_0885</strain>
    </source>
</reference>
<organism evidence="1 2">
    <name type="scientific">Nocardioides zeae</name>
    <dbReference type="NCBI Taxonomy" id="1457234"/>
    <lineage>
        <taxon>Bacteria</taxon>
        <taxon>Bacillati</taxon>
        <taxon>Actinomycetota</taxon>
        <taxon>Actinomycetes</taxon>
        <taxon>Propionibacteriales</taxon>
        <taxon>Nocardioidaceae</taxon>
        <taxon>Nocardioides</taxon>
    </lineage>
</organism>
<proteinExistence type="predicted"/>
<name>A0ACC6INE1_9ACTN</name>
<keyword evidence="2" id="KW-1185">Reference proteome</keyword>
<accession>A0ACC6INE1</accession>
<evidence type="ECO:0000313" key="1">
    <source>
        <dbReference type="EMBL" id="MDR6212032.1"/>
    </source>
</evidence>
<comment type="caution">
    <text evidence="1">The sequence shown here is derived from an EMBL/GenBank/DDBJ whole genome shotgun (WGS) entry which is preliminary data.</text>
</comment>